<keyword evidence="7" id="KW-1185">Reference proteome</keyword>
<accession>A0A6N7XJG2</accession>
<dbReference type="InterPro" id="IPR022689">
    <property type="entry name" value="Iron_dep_repressor"/>
</dbReference>
<dbReference type="InterPro" id="IPR036388">
    <property type="entry name" value="WH-like_DNA-bd_sf"/>
</dbReference>
<dbReference type="Gene3D" id="1.10.60.10">
    <property type="entry name" value="Iron dependent repressor, metal binding and dimerisation domain"/>
    <property type="match status" value="1"/>
</dbReference>
<evidence type="ECO:0000313" key="7">
    <source>
        <dbReference type="Proteomes" id="UP000469424"/>
    </source>
</evidence>
<name>A0A6N7XJG2_9FIRM</name>
<dbReference type="PROSITE" id="PS50944">
    <property type="entry name" value="HTH_DTXR"/>
    <property type="match status" value="1"/>
</dbReference>
<dbReference type="Pfam" id="PF01325">
    <property type="entry name" value="Fe_dep_repress"/>
    <property type="match status" value="1"/>
</dbReference>
<reference evidence="6 7" key="1">
    <citation type="submission" date="2019-08" db="EMBL/GenBank/DDBJ databases">
        <title>In-depth cultivation of the pig gut microbiome towards novel bacterial diversity and tailored functional studies.</title>
        <authorList>
            <person name="Wylensek D."/>
            <person name="Hitch T.C.A."/>
            <person name="Clavel T."/>
        </authorList>
    </citation>
    <scope>NUCLEOTIDE SEQUENCE [LARGE SCALE GENOMIC DNA]</scope>
    <source>
        <strain evidence="6 7">WCA-MUC-591-APC-4B</strain>
    </source>
</reference>
<evidence type="ECO:0000259" key="5">
    <source>
        <dbReference type="PROSITE" id="PS50944"/>
    </source>
</evidence>
<dbReference type="InterPro" id="IPR050536">
    <property type="entry name" value="DtxR_MntR_Metal-Reg"/>
</dbReference>
<organism evidence="6 7">
    <name type="scientific">Mogibacterium kristiansenii</name>
    <dbReference type="NCBI Taxonomy" id="2606708"/>
    <lineage>
        <taxon>Bacteria</taxon>
        <taxon>Bacillati</taxon>
        <taxon>Bacillota</taxon>
        <taxon>Clostridia</taxon>
        <taxon>Peptostreptococcales</taxon>
        <taxon>Anaerovoracaceae</taxon>
        <taxon>Mogibacterium</taxon>
    </lineage>
</organism>
<dbReference type="GO" id="GO:0046914">
    <property type="term" value="F:transition metal ion binding"/>
    <property type="evidence" value="ECO:0007669"/>
    <property type="project" value="InterPro"/>
</dbReference>
<feature type="domain" description="HTH dtxR-type" evidence="5">
    <location>
        <begin position="1"/>
        <end position="64"/>
    </location>
</feature>
<dbReference type="InterPro" id="IPR022687">
    <property type="entry name" value="HTH_DTXR"/>
</dbReference>
<dbReference type="EMBL" id="VUNA01000013">
    <property type="protein sequence ID" value="MST71094.1"/>
    <property type="molecule type" value="Genomic_DNA"/>
</dbReference>
<dbReference type="InterPro" id="IPR001367">
    <property type="entry name" value="Fe_dep_repressor"/>
</dbReference>
<dbReference type="SUPFAM" id="SSF46785">
    <property type="entry name" value="Winged helix' DNA-binding domain"/>
    <property type="match status" value="1"/>
</dbReference>
<comment type="similarity">
    <text evidence="1">Belongs to the DtxR/MntR family.</text>
</comment>
<evidence type="ECO:0000256" key="1">
    <source>
        <dbReference type="ARBA" id="ARBA00007871"/>
    </source>
</evidence>
<comment type="caution">
    <text evidence="6">The sequence shown here is derived from an EMBL/GenBank/DDBJ whole genome shotgun (WGS) entry which is preliminary data.</text>
</comment>
<gene>
    <name evidence="6" type="ORF">FYJ65_07100</name>
</gene>
<keyword evidence="4" id="KW-0804">Transcription</keyword>
<dbReference type="RefSeq" id="WP_154554654.1">
    <property type="nucleotide sequence ID" value="NZ_JAQXUZ010000023.1"/>
</dbReference>
<evidence type="ECO:0000313" key="6">
    <source>
        <dbReference type="EMBL" id="MST71094.1"/>
    </source>
</evidence>
<evidence type="ECO:0000256" key="3">
    <source>
        <dbReference type="ARBA" id="ARBA00023125"/>
    </source>
</evidence>
<dbReference type="Proteomes" id="UP000469424">
    <property type="component" value="Unassembled WGS sequence"/>
</dbReference>
<dbReference type="PANTHER" id="PTHR33238:SF7">
    <property type="entry name" value="IRON-DEPENDENT TRANSCRIPTIONAL REGULATOR"/>
    <property type="match status" value="1"/>
</dbReference>
<dbReference type="InterPro" id="IPR036390">
    <property type="entry name" value="WH_DNA-bd_sf"/>
</dbReference>
<dbReference type="AlphaFoldDB" id="A0A6N7XJG2"/>
<evidence type="ECO:0000256" key="4">
    <source>
        <dbReference type="ARBA" id="ARBA00023163"/>
    </source>
</evidence>
<dbReference type="InterPro" id="IPR036421">
    <property type="entry name" value="Fe_dep_repressor_sf"/>
</dbReference>
<dbReference type="GO" id="GO:0003677">
    <property type="term" value="F:DNA binding"/>
    <property type="evidence" value="ECO:0007669"/>
    <property type="project" value="UniProtKB-KW"/>
</dbReference>
<sequence length="141" mass="16102">MEIRKSSEDYLETMLMLKEQNGYVRSIDIAKHLNVTKPSVSYATKRLRENGYIEMNNDGLITLTDSGMAIAHKILDRHKMLSQFLIMLGVDKDVADEDACNIEHDISNESFEAICNHVNNFMSECPRINSFAPDCEGRTRE</sequence>
<evidence type="ECO:0000256" key="2">
    <source>
        <dbReference type="ARBA" id="ARBA00023015"/>
    </source>
</evidence>
<keyword evidence="2" id="KW-0805">Transcription regulation</keyword>
<protein>
    <submittedName>
        <fullName evidence="6">Metal-dependent transcriptional regulator</fullName>
    </submittedName>
</protein>
<dbReference type="GO" id="GO:0046983">
    <property type="term" value="F:protein dimerization activity"/>
    <property type="evidence" value="ECO:0007669"/>
    <property type="project" value="InterPro"/>
</dbReference>
<dbReference type="PANTHER" id="PTHR33238">
    <property type="entry name" value="IRON (METAL) DEPENDENT REPRESSOR, DTXR FAMILY"/>
    <property type="match status" value="1"/>
</dbReference>
<dbReference type="SUPFAM" id="SSF47979">
    <property type="entry name" value="Iron-dependent repressor protein, dimerization domain"/>
    <property type="match status" value="1"/>
</dbReference>
<dbReference type="Pfam" id="PF02742">
    <property type="entry name" value="Fe_dep_repr_C"/>
    <property type="match status" value="1"/>
</dbReference>
<keyword evidence="3" id="KW-0238">DNA-binding</keyword>
<proteinExistence type="inferred from homology"/>
<dbReference type="SMART" id="SM00529">
    <property type="entry name" value="HTH_DTXR"/>
    <property type="match status" value="1"/>
</dbReference>
<dbReference type="Gene3D" id="1.10.10.10">
    <property type="entry name" value="Winged helix-like DNA-binding domain superfamily/Winged helix DNA-binding domain"/>
    <property type="match status" value="1"/>
</dbReference>
<dbReference type="GO" id="GO:0003700">
    <property type="term" value="F:DNA-binding transcription factor activity"/>
    <property type="evidence" value="ECO:0007669"/>
    <property type="project" value="InterPro"/>
</dbReference>